<gene>
    <name evidence="2" type="ORF">NEMVEDRAFT_v1g219506</name>
</gene>
<reference evidence="2 3" key="1">
    <citation type="journal article" date="2007" name="Science">
        <title>Sea anemone genome reveals ancestral eumetazoan gene repertoire and genomic organization.</title>
        <authorList>
            <person name="Putnam N.H."/>
            <person name="Srivastava M."/>
            <person name="Hellsten U."/>
            <person name="Dirks B."/>
            <person name="Chapman J."/>
            <person name="Salamov A."/>
            <person name="Terry A."/>
            <person name="Shapiro H."/>
            <person name="Lindquist E."/>
            <person name="Kapitonov V.V."/>
            <person name="Jurka J."/>
            <person name="Genikhovich G."/>
            <person name="Grigoriev I.V."/>
            <person name="Lucas S.M."/>
            <person name="Steele R.E."/>
            <person name="Finnerty J.R."/>
            <person name="Technau U."/>
            <person name="Martindale M.Q."/>
            <person name="Rokhsar D.S."/>
        </authorList>
    </citation>
    <scope>NUCLEOTIDE SEQUENCE [LARGE SCALE GENOMIC DNA]</scope>
    <source>
        <strain evidence="3">CH2 X CH6</strain>
    </source>
</reference>
<proteinExistence type="predicted"/>
<dbReference type="Proteomes" id="UP000001593">
    <property type="component" value="Unassembled WGS sequence"/>
</dbReference>
<protein>
    <submittedName>
        <fullName evidence="2">Uncharacterized protein</fullName>
    </submittedName>
</protein>
<dbReference type="InterPro" id="IPR011011">
    <property type="entry name" value="Znf_FYVE_PHD"/>
</dbReference>
<accession>A7SYH0</accession>
<feature type="region of interest" description="Disordered" evidence="1">
    <location>
        <begin position="1"/>
        <end position="43"/>
    </location>
</feature>
<dbReference type="Gene3D" id="3.30.40.10">
    <property type="entry name" value="Zinc/RING finger domain, C3HC4 (zinc finger)"/>
    <property type="match status" value="1"/>
</dbReference>
<dbReference type="InterPro" id="IPR013083">
    <property type="entry name" value="Znf_RING/FYVE/PHD"/>
</dbReference>
<sequence>MKEEIRSFAQFPAASSEKPITSSPRRDENGVGGDFAASGTRATPVTPVDDLVVEVSSGSDENNNDAAVTSAPIPYRTLDATHFESSTKGHAKLDPVARIRYAVHTNKLSPCATQLEYPVFRVTPACLFTLLDPREVSAADIARIKAGVPRFVPGWWTDSVSQNVKVSKLCRQDDNEDWLGCDHCGQYFYATCASFDFATALFSQFYCP</sequence>
<dbReference type="EMBL" id="DS469923">
    <property type="protein sequence ID" value="EDO31239.1"/>
    <property type="molecule type" value="Genomic_DNA"/>
</dbReference>
<evidence type="ECO:0000256" key="1">
    <source>
        <dbReference type="SAM" id="MobiDB-lite"/>
    </source>
</evidence>
<dbReference type="SUPFAM" id="SSF57903">
    <property type="entry name" value="FYVE/PHD zinc finger"/>
    <property type="match status" value="1"/>
</dbReference>
<evidence type="ECO:0000313" key="2">
    <source>
        <dbReference type="EMBL" id="EDO31239.1"/>
    </source>
</evidence>
<keyword evidence="3" id="KW-1185">Reference proteome</keyword>
<dbReference type="HOGENOM" id="CLU_1322301_0_0_1"/>
<organism evidence="2 3">
    <name type="scientific">Nematostella vectensis</name>
    <name type="common">Starlet sea anemone</name>
    <dbReference type="NCBI Taxonomy" id="45351"/>
    <lineage>
        <taxon>Eukaryota</taxon>
        <taxon>Metazoa</taxon>
        <taxon>Cnidaria</taxon>
        <taxon>Anthozoa</taxon>
        <taxon>Hexacorallia</taxon>
        <taxon>Actiniaria</taxon>
        <taxon>Edwardsiidae</taxon>
        <taxon>Nematostella</taxon>
    </lineage>
</organism>
<dbReference type="AlphaFoldDB" id="A7SYH0"/>
<name>A7SYH0_NEMVE</name>
<dbReference type="CDD" id="cd15517">
    <property type="entry name" value="PHD_TCF19_like"/>
    <property type="match status" value="1"/>
</dbReference>
<evidence type="ECO:0000313" key="3">
    <source>
        <dbReference type="Proteomes" id="UP000001593"/>
    </source>
</evidence>
<dbReference type="InParanoid" id="A7SYH0"/>